<dbReference type="AlphaFoldDB" id="A0A517ZS14"/>
<dbReference type="RefSeq" id="WP_145377672.1">
    <property type="nucleotide sequence ID" value="NZ_CP036276.1"/>
</dbReference>
<dbReference type="KEGG" id="sdyn:Mal52_37710"/>
<reference evidence="1 2" key="1">
    <citation type="submission" date="2019-02" db="EMBL/GenBank/DDBJ databases">
        <title>Deep-cultivation of Planctomycetes and their phenomic and genomic characterization uncovers novel biology.</title>
        <authorList>
            <person name="Wiegand S."/>
            <person name="Jogler M."/>
            <person name="Boedeker C."/>
            <person name="Pinto D."/>
            <person name="Vollmers J."/>
            <person name="Rivas-Marin E."/>
            <person name="Kohn T."/>
            <person name="Peeters S.H."/>
            <person name="Heuer A."/>
            <person name="Rast P."/>
            <person name="Oberbeckmann S."/>
            <person name="Bunk B."/>
            <person name="Jeske O."/>
            <person name="Meyerdierks A."/>
            <person name="Storesund J.E."/>
            <person name="Kallscheuer N."/>
            <person name="Luecker S."/>
            <person name="Lage O.M."/>
            <person name="Pohl T."/>
            <person name="Merkel B.J."/>
            <person name="Hornburger P."/>
            <person name="Mueller R.-W."/>
            <person name="Bruemmer F."/>
            <person name="Labrenz M."/>
            <person name="Spormann A.M."/>
            <person name="Op den Camp H."/>
            <person name="Overmann J."/>
            <person name="Amann R."/>
            <person name="Jetten M.S.M."/>
            <person name="Mascher T."/>
            <person name="Medema M.H."/>
            <person name="Devos D.P."/>
            <person name="Kaster A.-K."/>
            <person name="Ovreas L."/>
            <person name="Rohde M."/>
            <person name="Galperin M.Y."/>
            <person name="Jogler C."/>
        </authorList>
    </citation>
    <scope>NUCLEOTIDE SEQUENCE [LARGE SCALE GENOMIC DNA]</scope>
    <source>
        <strain evidence="1 2">Mal52</strain>
    </source>
</reference>
<organism evidence="1 2">
    <name type="scientific">Symmachiella dynata</name>
    <dbReference type="NCBI Taxonomy" id="2527995"/>
    <lineage>
        <taxon>Bacteria</taxon>
        <taxon>Pseudomonadati</taxon>
        <taxon>Planctomycetota</taxon>
        <taxon>Planctomycetia</taxon>
        <taxon>Planctomycetales</taxon>
        <taxon>Planctomycetaceae</taxon>
        <taxon>Symmachiella</taxon>
    </lineage>
</organism>
<proteinExistence type="predicted"/>
<sequence length="115" mass="12639">MPASVEAVEQCQVIMAHAWMVRTFIKHSEEVEDFPELMGIVRAVFDTARALETRTDDPAGYLKMLQKKIGKLRKAAAEFTTNAPIASGHTNFQQAVISMNACVTELEQILADSAG</sequence>
<gene>
    <name evidence="1" type="ORF">Mal52_37710</name>
</gene>
<evidence type="ECO:0000313" key="2">
    <source>
        <dbReference type="Proteomes" id="UP000319383"/>
    </source>
</evidence>
<keyword evidence="2" id="KW-1185">Reference proteome</keyword>
<accession>A0A517ZS14</accession>
<protein>
    <submittedName>
        <fullName evidence="1">Uncharacterized protein</fullName>
    </submittedName>
</protein>
<evidence type="ECO:0000313" key="1">
    <source>
        <dbReference type="EMBL" id="QDU45279.1"/>
    </source>
</evidence>
<dbReference type="EMBL" id="CP036276">
    <property type="protein sequence ID" value="QDU45279.1"/>
    <property type="molecule type" value="Genomic_DNA"/>
</dbReference>
<dbReference type="Proteomes" id="UP000319383">
    <property type="component" value="Chromosome"/>
</dbReference>
<name>A0A517ZS14_9PLAN</name>